<proteinExistence type="predicted"/>
<gene>
    <name evidence="1" type="ORF">SAMN02745219_03125</name>
</gene>
<name>A0A1M6LEU3_9FIRM</name>
<protein>
    <submittedName>
        <fullName evidence="1">Uncharacterized protein</fullName>
    </submittedName>
</protein>
<dbReference type="AlphaFoldDB" id="A0A1M6LEU3"/>
<keyword evidence="2" id="KW-1185">Reference proteome</keyword>
<dbReference type="EMBL" id="FQZM01000050">
    <property type="protein sequence ID" value="SHJ69595.1"/>
    <property type="molecule type" value="Genomic_DNA"/>
</dbReference>
<evidence type="ECO:0000313" key="2">
    <source>
        <dbReference type="Proteomes" id="UP000184529"/>
    </source>
</evidence>
<dbReference type="Proteomes" id="UP000184529">
    <property type="component" value="Unassembled WGS sequence"/>
</dbReference>
<organism evidence="1 2">
    <name type="scientific">Desulfofundulus thermosubterraneus DSM 16057</name>
    <dbReference type="NCBI Taxonomy" id="1121432"/>
    <lineage>
        <taxon>Bacteria</taxon>
        <taxon>Bacillati</taxon>
        <taxon>Bacillota</taxon>
        <taxon>Clostridia</taxon>
        <taxon>Eubacteriales</taxon>
        <taxon>Peptococcaceae</taxon>
        <taxon>Desulfofundulus</taxon>
    </lineage>
</organism>
<accession>A0A1M6LEU3</accession>
<sequence length="58" mass="6369">MLLLKAAAKVIKIFTKISIKRDLSLLKQFMVITAEISDSGEGHSAAAEEIVARGLVWR</sequence>
<evidence type="ECO:0000313" key="1">
    <source>
        <dbReference type="EMBL" id="SHJ69595.1"/>
    </source>
</evidence>
<reference evidence="2" key="1">
    <citation type="submission" date="2016-11" db="EMBL/GenBank/DDBJ databases">
        <authorList>
            <person name="Varghese N."/>
            <person name="Submissions S."/>
        </authorList>
    </citation>
    <scope>NUCLEOTIDE SEQUENCE [LARGE SCALE GENOMIC DNA]</scope>
    <source>
        <strain evidence="2">DSM 16057</strain>
    </source>
</reference>